<dbReference type="EMBL" id="JASCXW010000053">
    <property type="protein sequence ID" value="MDI6453745.1"/>
    <property type="molecule type" value="Genomic_DNA"/>
</dbReference>
<evidence type="ECO:0000256" key="4">
    <source>
        <dbReference type="ARBA" id="ARBA00023163"/>
    </source>
</evidence>
<reference evidence="7" key="1">
    <citation type="submission" date="2023-05" db="EMBL/GenBank/DDBJ databases">
        <title>Mariniplasma microaerophilum sp. nov., a novel anaerobic mollicute isolated from terrestrial mud volcano, Taman Peninsula, Russia.</title>
        <authorList>
            <person name="Khomyakova M.A."/>
            <person name="Merkel A.Y."/>
            <person name="Slobodkin A.I."/>
        </authorList>
    </citation>
    <scope>NUCLEOTIDE SEQUENCE</scope>
    <source>
        <strain evidence="7">M4Ah</strain>
    </source>
</reference>
<dbReference type="PIRSF" id="PIRSF005485">
    <property type="entry name" value="HrcA"/>
    <property type="match status" value="1"/>
</dbReference>
<evidence type="ECO:0000256" key="2">
    <source>
        <dbReference type="ARBA" id="ARBA00023015"/>
    </source>
</evidence>
<evidence type="ECO:0000256" key="5">
    <source>
        <dbReference type="HAMAP-Rule" id="MF_00081"/>
    </source>
</evidence>
<dbReference type="SUPFAM" id="SSF46785">
    <property type="entry name" value="Winged helix' DNA-binding domain"/>
    <property type="match status" value="1"/>
</dbReference>
<dbReference type="AlphaFoldDB" id="A0AAW6UA39"/>
<dbReference type="InterPro" id="IPR029016">
    <property type="entry name" value="GAF-like_dom_sf"/>
</dbReference>
<dbReference type="GO" id="GO:0045892">
    <property type="term" value="P:negative regulation of DNA-templated transcription"/>
    <property type="evidence" value="ECO:0007669"/>
    <property type="project" value="UniProtKB-UniRule"/>
</dbReference>
<keyword evidence="1 5" id="KW-0678">Repressor</keyword>
<dbReference type="Proteomes" id="UP001431532">
    <property type="component" value="Unassembled WGS sequence"/>
</dbReference>
<accession>A0AAW6UA39</accession>
<keyword evidence="4 5" id="KW-0804">Transcription</keyword>
<dbReference type="PANTHER" id="PTHR34824:SF1">
    <property type="entry name" value="HEAT-INDUCIBLE TRANSCRIPTION REPRESSOR HRCA"/>
    <property type="match status" value="1"/>
</dbReference>
<dbReference type="NCBIfam" id="TIGR00331">
    <property type="entry name" value="hrcA"/>
    <property type="match status" value="1"/>
</dbReference>
<evidence type="ECO:0000259" key="6">
    <source>
        <dbReference type="Pfam" id="PF01628"/>
    </source>
</evidence>
<sequence>MITSRQKLILKAIIEVYVRDAQPVGSKSLTLMPYLNFSSATLRYDMAQLEELGYLEKTHTSSGRVPSEKGYRYYVEHLVTRDSQVMDSFPLIDEVFAKNKIAREHAVEEAIHLLSQLTNYTAMAVGPSSNENTIKKIDFIPIGEHDAVILIVTDQGHVQHQNISIPEEINISELKEVIKTLDDLLRNRIISEASDILQAEFAKKEIESFIDYQSQLMNSFIHAFAKFAEENFYLSGVTNVFDQPEFHNVMHVKNFVDMLDRRELVKLIGNHDGLSIRFGSDLQLIPMENCTVISVPYRISDHEHGTIAVLGPTRMEYSKVIPLVEYIASNLGKLYKSKG</sequence>
<dbReference type="RefSeq" id="WP_282840196.1">
    <property type="nucleotide sequence ID" value="NZ_JASCXW010000053.1"/>
</dbReference>
<comment type="caution">
    <text evidence="7">The sequence shown here is derived from an EMBL/GenBank/DDBJ whole genome shotgun (WGS) entry which is preliminary data.</text>
</comment>
<dbReference type="SUPFAM" id="SSF55781">
    <property type="entry name" value="GAF domain-like"/>
    <property type="match status" value="1"/>
</dbReference>
<dbReference type="Gene3D" id="3.30.390.60">
    <property type="entry name" value="Heat-inducible transcription repressor hrca homolog, domain 3"/>
    <property type="match status" value="1"/>
</dbReference>
<dbReference type="GO" id="GO:0003677">
    <property type="term" value="F:DNA binding"/>
    <property type="evidence" value="ECO:0007669"/>
    <property type="project" value="InterPro"/>
</dbReference>
<protein>
    <recommendedName>
        <fullName evidence="5">Heat-inducible transcription repressor HrcA</fullName>
    </recommendedName>
</protein>
<comment type="function">
    <text evidence="5">Negative regulator of class I heat shock genes (grpE-dnaK-dnaJ and groELS operons). Prevents heat-shock induction of these operons.</text>
</comment>
<dbReference type="Pfam" id="PF01628">
    <property type="entry name" value="HrcA"/>
    <property type="match status" value="1"/>
</dbReference>
<organism evidence="7 8">
    <name type="scientific">Peloplasma aerotolerans</name>
    <dbReference type="NCBI Taxonomy" id="3044389"/>
    <lineage>
        <taxon>Bacteria</taxon>
        <taxon>Bacillati</taxon>
        <taxon>Mycoplasmatota</taxon>
        <taxon>Mollicutes</taxon>
        <taxon>Acholeplasmatales</taxon>
        <taxon>Acholeplasmataceae</taxon>
        <taxon>Peloplasma</taxon>
    </lineage>
</organism>
<dbReference type="Gene3D" id="3.30.450.40">
    <property type="match status" value="1"/>
</dbReference>
<evidence type="ECO:0000313" key="8">
    <source>
        <dbReference type="Proteomes" id="UP001431532"/>
    </source>
</evidence>
<evidence type="ECO:0000256" key="3">
    <source>
        <dbReference type="ARBA" id="ARBA00023016"/>
    </source>
</evidence>
<keyword evidence="2 5" id="KW-0805">Transcription regulation</keyword>
<feature type="domain" description="Heat-inducible transcription repressor HrcA C-terminal" evidence="6">
    <location>
        <begin position="105"/>
        <end position="321"/>
    </location>
</feature>
<evidence type="ECO:0000256" key="1">
    <source>
        <dbReference type="ARBA" id="ARBA00022491"/>
    </source>
</evidence>
<dbReference type="InterPro" id="IPR036388">
    <property type="entry name" value="WH-like_DNA-bd_sf"/>
</dbReference>
<keyword evidence="8" id="KW-1185">Reference proteome</keyword>
<dbReference type="Gene3D" id="1.10.10.10">
    <property type="entry name" value="Winged helix-like DNA-binding domain superfamily/Winged helix DNA-binding domain"/>
    <property type="match status" value="1"/>
</dbReference>
<dbReference type="InterPro" id="IPR021153">
    <property type="entry name" value="HrcA_C"/>
</dbReference>
<dbReference type="InterPro" id="IPR002571">
    <property type="entry name" value="HrcA"/>
</dbReference>
<keyword evidence="3 5" id="KW-0346">Stress response</keyword>
<gene>
    <name evidence="5 7" type="primary">hrcA</name>
    <name evidence="7" type="ORF">QJ521_09225</name>
</gene>
<dbReference type="HAMAP" id="MF_00081">
    <property type="entry name" value="HrcA"/>
    <property type="match status" value="1"/>
</dbReference>
<dbReference type="PANTHER" id="PTHR34824">
    <property type="entry name" value="HEAT-INDUCIBLE TRANSCRIPTION REPRESSOR HRCA"/>
    <property type="match status" value="1"/>
</dbReference>
<dbReference type="InterPro" id="IPR036390">
    <property type="entry name" value="WH_DNA-bd_sf"/>
</dbReference>
<proteinExistence type="inferred from homology"/>
<evidence type="ECO:0000313" key="7">
    <source>
        <dbReference type="EMBL" id="MDI6453745.1"/>
    </source>
</evidence>
<dbReference type="InterPro" id="IPR023120">
    <property type="entry name" value="WHTH_transcript_rep_HrcA_IDD"/>
</dbReference>
<name>A0AAW6UA39_9MOLU</name>
<comment type="similarity">
    <text evidence="5">Belongs to the HrcA family.</text>
</comment>